<dbReference type="GO" id="GO:0004725">
    <property type="term" value="F:protein tyrosine phosphatase activity"/>
    <property type="evidence" value="ECO:0007669"/>
    <property type="project" value="UniProtKB-EC"/>
</dbReference>
<evidence type="ECO:0000256" key="15">
    <source>
        <dbReference type="ARBA" id="ARBA00023006"/>
    </source>
</evidence>
<dbReference type="InterPro" id="IPR013783">
    <property type="entry name" value="Ig-like_fold"/>
</dbReference>
<keyword evidence="8" id="KW-0963">Cytoplasm</keyword>
<evidence type="ECO:0000256" key="13">
    <source>
        <dbReference type="ARBA" id="ARBA00022843"/>
    </source>
</evidence>
<evidence type="ECO:0000256" key="5">
    <source>
        <dbReference type="ARBA" id="ARBA00013064"/>
    </source>
</evidence>
<feature type="domain" description="CBM20" evidence="25">
    <location>
        <begin position="32"/>
        <end position="150"/>
    </location>
</feature>
<comment type="caution">
    <text evidence="26">The sequence shown here is derived from an EMBL/GenBank/DDBJ whole genome shotgun (WGS) entry which is preliminary data.</text>
</comment>
<dbReference type="GO" id="GO:0098554">
    <property type="term" value="C:cytoplasmic side of endoplasmic reticulum membrane"/>
    <property type="evidence" value="ECO:0007669"/>
    <property type="project" value="UniProtKB-ARBA"/>
</dbReference>
<dbReference type="SUPFAM" id="SSF49452">
    <property type="entry name" value="Starch-binding domain-like"/>
    <property type="match status" value="1"/>
</dbReference>
<evidence type="ECO:0000256" key="4">
    <source>
        <dbReference type="ARBA" id="ARBA00009580"/>
    </source>
</evidence>
<dbReference type="InterPro" id="IPR016130">
    <property type="entry name" value="Tyr_Pase_AS"/>
</dbReference>
<dbReference type="InterPro" id="IPR002044">
    <property type="entry name" value="CBM20"/>
</dbReference>
<evidence type="ECO:0000259" key="25">
    <source>
        <dbReference type="PROSITE" id="PS51166"/>
    </source>
</evidence>
<sequence length="348" mass="40234">MKVKHDMKRLRHDATFYFNILLKQTLDFIVKVLGARMLLFRFGVVLTPERSDIEVFVSGSRPELGHWDAQNAVPMKPTRTLASGCDPCLWLGEVQLSEPYREKFWFKFLKRIDGNYIWEGNGPHHDRECVYDQSNMVDGTYCHPIGHWIEVNGHTDEMKHTTDFYFSVAGQQAMHFSKILPHVWLGSCPRRVEHVTLKLKHELGVTAVMNFQTEWDVVNNSHGCRCNPDEHMTPEIMMHLYRDCGMAYVWIPTPDMSTEGRVRMLPQAVYLLYGLLENGHSVYVHCNAGVGRSTAAVCGLLMYVFGWSLRKVQYYLTARRAAVYIDEEALVRAQDDFLLKYGRLRAPK</sequence>
<comment type="subcellular location">
    <subcellularLocation>
        <location evidence="1">Cell membrane</location>
    </subcellularLocation>
    <subcellularLocation>
        <location evidence="3">Cytoplasm</location>
    </subcellularLocation>
    <subcellularLocation>
        <location evidence="2">Endoplasmic reticulum membrane</location>
        <topology evidence="2">Peripheral membrane protein</topology>
        <orientation evidence="2">Cytoplasmic side</orientation>
    </subcellularLocation>
</comment>
<dbReference type="GO" id="GO:0005634">
    <property type="term" value="C:nucleus"/>
    <property type="evidence" value="ECO:0007669"/>
    <property type="project" value="TreeGrafter"/>
</dbReference>
<keyword evidence="7" id="KW-1003">Cell membrane</keyword>
<organism evidence="26 27">
    <name type="scientific">Hemibagrus wyckioides</name>
    <dbReference type="NCBI Taxonomy" id="337641"/>
    <lineage>
        <taxon>Eukaryota</taxon>
        <taxon>Metazoa</taxon>
        <taxon>Chordata</taxon>
        <taxon>Craniata</taxon>
        <taxon>Vertebrata</taxon>
        <taxon>Euteleostomi</taxon>
        <taxon>Actinopterygii</taxon>
        <taxon>Neopterygii</taxon>
        <taxon>Teleostei</taxon>
        <taxon>Ostariophysi</taxon>
        <taxon>Siluriformes</taxon>
        <taxon>Bagridae</taxon>
        <taxon>Hemibagrus</taxon>
    </lineage>
</organism>
<dbReference type="GO" id="GO:0005886">
    <property type="term" value="C:plasma membrane"/>
    <property type="evidence" value="ECO:0007669"/>
    <property type="project" value="UniProtKB-SubCell"/>
</dbReference>
<dbReference type="InterPro" id="IPR042942">
    <property type="entry name" value="Laforin"/>
</dbReference>
<dbReference type="GO" id="GO:0004722">
    <property type="term" value="F:protein serine/threonine phosphatase activity"/>
    <property type="evidence" value="ECO:0007669"/>
    <property type="project" value="UniProtKB-EC"/>
</dbReference>
<dbReference type="Gene3D" id="3.90.190.10">
    <property type="entry name" value="Protein tyrosine phosphatase superfamily"/>
    <property type="match status" value="1"/>
</dbReference>
<dbReference type="PANTHER" id="PTHR46864">
    <property type="entry name" value="LAFORIN"/>
    <property type="match status" value="1"/>
</dbReference>
<dbReference type="AlphaFoldDB" id="A0A9D3SGH9"/>
<keyword evidence="14" id="KW-0904">Protein phosphatase</keyword>
<dbReference type="Proteomes" id="UP000824219">
    <property type="component" value="Linkage Group LG15"/>
</dbReference>
<keyword evidence="27" id="KW-1185">Reference proteome</keyword>
<evidence type="ECO:0000256" key="17">
    <source>
        <dbReference type="ARBA" id="ARBA00023277"/>
    </source>
</evidence>
<dbReference type="GO" id="GO:0019203">
    <property type="term" value="F:carbohydrate phosphatase activity"/>
    <property type="evidence" value="ECO:0007669"/>
    <property type="project" value="InterPro"/>
</dbReference>
<keyword evidence="13" id="KW-0832">Ubl conjugation</keyword>
<dbReference type="SMART" id="SM01065">
    <property type="entry name" value="CBM_2"/>
    <property type="match status" value="1"/>
</dbReference>
<dbReference type="InterPro" id="IPR020422">
    <property type="entry name" value="TYR_PHOSPHATASE_DUAL_dom"/>
</dbReference>
<dbReference type="GO" id="GO:0009892">
    <property type="term" value="P:negative regulation of metabolic process"/>
    <property type="evidence" value="ECO:0007669"/>
    <property type="project" value="UniProtKB-ARBA"/>
</dbReference>
<evidence type="ECO:0000313" key="27">
    <source>
        <dbReference type="Proteomes" id="UP000824219"/>
    </source>
</evidence>
<dbReference type="SMART" id="SM00195">
    <property type="entry name" value="DSPc"/>
    <property type="match status" value="1"/>
</dbReference>
<dbReference type="GO" id="GO:0005978">
    <property type="term" value="P:glycogen biosynthetic process"/>
    <property type="evidence" value="ECO:0007669"/>
    <property type="project" value="UniProtKB-ARBA"/>
</dbReference>
<dbReference type="PROSITE" id="PS00383">
    <property type="entry name" value="TYR_PHOSPHATASE_1"/>
    <property type="match status" value="1"/>
</dbReference>
<keyword evidence="10" id="KW-0321">Glycogen metabolism</keyword>
<feature type="domain" description="Tyrosine-protein phosphatase" evidence="23">
    <location>
        <begin position="175"/>
        <end position="343"/>
    </location>
</feature>
<dbReference type="InterPro" id="IPR045204">
    <property type="entry name" value="DSP_laforin-like"/>
</dbReference>
<dbReference type="Pfam" id="PF00782">
    <property type="entry name" value="DSPc"/>
    <property type="match status" value="1"/>
</dbReference>
<evidence type="ECO:0000256" key="11">
    <source>
        <dbReference type="ARBA" id="ARBA00022801"/>
    </source>
</evidence>
<dbReference type="GO" id="GO:0005829">
    <property type="term" value="C:cytosol"/>
    <property type="evidence" value="ECO:0007669"/>
    <property type="project" value="UniProtKB-ARBA"/>
</dbReference>
<evidence type="ECO:0000256" key="22">
    <source>
        <dbReference type="ARBA" id="ARBA00079627"/>
    </source>
</evidence>
<evidence type="ECO:0000259" key="23">
    <source>
        <dbReference type="PROSITE" id="PS50054"/>
    </source>
</evidence>
<keyword evidence="12" id="KW-0256">Endoplasmic reticulum</keyword>
<name>A0A9D3SGH9_9TELE</name>
<dbReference type="FunFam" id="3.90.190.10:FF:000054">
    <property type="entry name" value="laforin isoform X1"/>
    <property type="match status" value="1"/>
</dbReference>
<evidence type="ECO:0000256" key="18">
    <source>
        <dbReference type="ARBA" id="ARBA00047761"/>
    </source>
</evidence>
<dbReference type="PROSITE" id="PS51166">
    <property type="entry name" value="CBM20"/>
    <property type="match status" value="1"/>
</dbReference>
<dbReference type="InterPro" id="IPR000387">
    <property type="entry name" value="Tyr_Pase_dom"/>
</dbReference>
<proteinExistence type="inferred from homology"/>
<dbReference type="SUPFAM" id="SSF52799">
    <property type="entry name" value="(Phosphotyrosine protein) phosphatases II"/>
    <property type="match status" value="1"/>
</dbReference>
<comment type="similarity">
    <text evidence="4">Belongs to the protein-tyrosine phosphatase family.</text>
</comment>
<evidence type="ECO:0000256" key="6">
    <source>
        <dbReference type="ARBA" id="ARBA00013081"/>
    </source>
</evidence>
<dbReference type="PANTHER" id="PTHR46864:SF1">
    <property type="entry name" value="LAFORIN"/>
    <property type="match status" value="1"/>
</dbReference>
<keyword evidence="15" id="KW-0072">Autophagy</keyword>
<evidence type="ECO:0000256" key="14">
    <source>
        <dbReference type="ARBA" id="ARBA00022912"/>
    </source>
</evidence>
<dbReference type="GO" id="GO:0042802">
    <property type="term" value="F:identical protein binding"/>
    <property type="evidence" value="ECO:0007669"/>
    <property type="project" value="UniProtKB-ARBA"/>
</dbReference>
<comment type="catalytic activity">
    <reaction evidence="19">
        <text>O-phospho-L-threonyl-[protein] + H2O = L-threonyl-[protein] + phosphate</text>
        <dbReference type="Rhea" id="RHEA:47004"/>
        <dbReference type="Rhea" id="RHEA-COMP:11060"/>
        <dbReference type="Rhea" id="RHEA-COMP:11605"/>
        <dbReference type="ChEBI" id="CHEBI:15377"/>
        <dbReference type="ChEBI" id="CHEBI:30013"/>
        <dbReference type="ChEBI" id="CHEBI:43474"/>
        <dbReference type="ChEBI" id="CHEBI:61977"/>
        <dbReference type="EC" id="3.1.3.16"/>
    </reaction>
</comment>
<evidence type="ECO:0000256" key="21">
    <source>
        <dbReference type="ARBA" id="ARBA00079550"/>
    </source>
</evidence>
<dbReference type="CDD" id="cd14526">
    <property type="entry name" value="DSP_laforin-like"/>
    <property type="match status" value="1"/>
</dbReference>
<dbReference type="Gene3D" id="2.60.40.10">
    <property type="entry name" value="Immunoglobulins"/>
    <property type="match status" value="1"/>
</dbReference>
<feature type="domain" description="Tyrosine specific protein phosphatases" evidence="24">
    <location>
        <begin position="263"/>
        <end position="331"/>
    </location>
</feature>
<keyword evidence="11" id="KW-0378">Hydrolase</keyword>
<evidence type="ECO:0000256" key="20">
    <source>
        <dbReference type="ARBA" id="ARBA00072874"/>
    </source>
</evidence>
<dbReference type="GO" id="GO:0006796">
    <property type="term" value="P:phosphate-containing compound metabolic process"/>
    <property type="evidence" value="ECO:0007669"/>
    <property type="project" value="UniProtKB-ARBA"/>
</dbReference>
<evidence type="ECO:0000256" key="7">
    <source>
        <dbReference type="ARBA" id="ARBA00022475"/>
    </source>
</evidence>
<evidence type="ECO:0000256" key="2">
    <source>
        <dbReference type="ARBA" id="ARBA00004397"/>
    </source>
</evidence>
<accession>A0A9D3SGH9</accession>
<dbReference type="FunFam" id="2.60.40.10:FF:001039">
    <property type="entry name" value="laforin isoform X1"/>
    <property type="match status" value="1"/>
</dbReference>
<protein>
    <recommendedName>
        <fullName evidence="20">Laforin</fullName>
        <ecNumber evidence="6">3.1.3.16</ecNumber>
        <ecNumber evidence="5">3.1.3.48</ecNumber>
    </recommendedName>
    <alternativeName>
        <fullName evidence="22">Glucan phosphatase</fullName>
    </alternativeName>
    <alternativeName>
        <fullName evidence="21">Lafora PTPase</fullName>
    </alternativeName>
</protein>
<dbReference type="InterPro" id="IPR000340">
    <property type="entry name" value="Dual-sp_phosphatase_cat-dom"/>
</dbReference>
<evidence type="ECO:0000256" key="1">
    <source>
        <dbReference type="ARBA" id="ARBA00004236"/>
    </source>
</evidence>
<dbReference type="CDD" id="cd05806">
    <property type="entry name" value="CBM20_laforin"/>
    <property type="match status" value="1"/>
</dbReference>
<evidence type="ECO:0000256" key="10">
    <source>
        <dbReference type="ARBA" id="ARBA00022600"/>
    </source>
</evidence>
<evidence type="ECO:0000256" key="16">
    <source>
        <dbReference type="ARBA" id="ARBA00023136"/>
    </source>
</evidence>
<dbReference type="InterPro" id="IPR029021">
    <property type="entry name" value="Prot-tyrosine_phosphatase-like"/>
</dbReference>
<reference evidence="26 27" key="1">
    <citation type="submission" date="2021-06" db="EMBL/GenBank/DDBJ databases">
        <title>Chromosome-level genome assembly of the red-tail catfish (Hemibagrus wyckioides).</title>
        <authorList>
            <person name="Shao F."/>
        </authorList>
    </citation>
    <scope>NUCLEOTIDE SEQUENCE [LARGE SCALE GENOMIC DNA]</scope>
    <source>
        <strain evidence="26">EC202008001</strain>
        <tissue evidence="26">Blood</tissue>
    </source>
</reference>
<dbReference type="InterPro" id="IPR013784">
    <property type="entry name" value="Carb-bd-like_fold"/>
</dbReference>
<evidence type="ECO:0000259" key="24">
    <source>
        <dbReference type="PROSITE" id="PS50056"/>
    </source>
</evidence>
<keyword evidence="9" id="KW-0597">Phosphoprotein</keyword>
<dbReference type="Pfam" id="PF00686">
    <property type="entry name" value="CBM_20"/>
    <property type="match status" value="1"/>
</dbReference>
<dbReference type="GO" id="GO:2001070">
    <property type="term" value="F:starch binding"/>
    <property type="evidence" value="ECO:0007669"/>
    <property type="project" value="InterPro"/>
</dbReference>
<evidence type="ECO:0000256" key="8">
    <source>
        <dbReference type="ARBA" id="ARBA00022490"/>
    </source>
</evidence>
<dbReference type="EMBL" id="JAHKSW010000015">
    <property type="protein sequence ID" value="KAG7323407.1"/>
    <property type="molecule type" value="Genomic_DNA"/>
</dbReference>
<evidence type="ECO:0000256" key="3">
    <source>
        <dbReference type="ARBA" id="ARBA00004496"/>
    </source>
</evidence>
<evidence type="ECO:0000256" key="9">
    <source>
        <dbReference type="ARBA" id="ARBA00022553"/>
    </source>
</evidence>
<comment type="catalytic activity">
    <reaction evidence="18">
        <text>O-phospho-L-seryl-[protein] + H2O = L-seryl-[protein] + phosphate</text>
        <dbReference type="Rhea" id="RHEA:20629"/>
        <dbReference type="Rhea" id="RHEA-COMP:9863"/>
        <dbReference type="Rhea" id="RHEA-COMP:11604"/>
        <dbReference type="ChEBI" id="CHEBI:15377"/>
        <dbReference type="ChEBI" id="CHEBI:29999"/>
        <dbReference type="ChEBI" id="CHEBI:43474"/>
        <dbReference type="ChEBI" id="CHEBI:83421"/>
        <dbReference type="EC" id="3.1.3.16"/>
    </reaction>
</comment>
<dbReference type="GO" id="GO:0006914">
    <property type="term" value="P:autophagy"/>
    <property type="evidence" value="ECO:0007669"/>
    <property type="project" value="UniProtKB-KW"/>
</dbReference>
<keyword evidence="17" id="KW-0119">Carbohydrate metabolism</keyword>
<evidence type="ECO:0000313" key="26">
    <source>
        <dbReference type="EMBL" id="KAG7323407.1"/>
    </source>
</evidence>
<dbReference type="PROSITE" id="PS50054">
    <property type="entry name" value="TYR_PHOSPHATASE_DUAL"/>
    <property type="match status" value="1"/>
</dbReference>
<keyword evidence="16" id="KW-0472">Membrane</keyword>
<evidence type="ECO:0000256" key="12">
    <source>
        <dbReference type="ARBA" id="ARBA00022824"/>
    </source>
</evidence>
<dbReference type="EC" id="3.1.3.48" evidence="5"/>
<evidence type="ECO:0000256" key="19">
    <source>
        <dbReference type="ARBA" id="ARBA00048336"/>
    </source>
</evidence>
<dbReference type="PROSITE" id="PS50056">
    <property type="entry name" value="TYR_PHOSPHATASE_2"/>
    <property type="match status" value="1"/>
</dbReference>
<dbReference type="InterPro" id="IPR034831">
    <property type="entry name" value="CBM20_laforin"/>
</dbReference>
<dbReference type="OrthoDB" id="273181at2759"/>
<gene>
    <name evidence="26" type="ORF">KOW79_013109</name>
</gene>
<dbReference type="EC" id="3.1.3.16" evidence="6"/>